<evidence type="ECO:0000259" key="3">
    <source>
        <dbReference type="Pfam" id="PF13439"/>
    </source>
</evidence>
<dbReference type="AlphaFoldDB" id="A0A2S9VD97"/>
<dbReference type="InterPro" id="IPR028098">
    <property type="entry name" value="Glyco_trans_4-like_N"/>
</dbReference>
<keyword evidence="5" id="KW-1185">Reference proteome</keyword>
<dbReference type="EMBL" id="PVNP01000051">
    <property type="protein sequence ID" value="PRO74438.1"/>
    <property type="molecule type" value="Genomic_DNA"/>
</dbReference>
<dbReference type="Proteomes" id="UP000238949">
    <property type="component" value="Unassembled WGS sequence"/>
</dbReference>
<dbReference type="PANTHER" id="PTHR46401:SF2">
    <property type="entry name" value="GLYCOSYLTRANSFERASE WBBK-RELATED"/>
    <property type="match status" value="1"/>
</dbReference>
<keyword evidence="1" id="KW-0808">Transferase</keyword>
<dbReference type="Pfam" id="PF00534">
    <property type="entry name" value="Glycos_transf_1"/>
    <property type="match status" value="1"/>
</dbReference>
<feature type="domain" description="Glycosyl transferase family 1" evidence="2">
    <location>
        <begin position="199"/>
        <end position="350"/>
    </location>
</feature>
<sequence length="376" mass="42314">MRVGIFVEVVKAQFHTGISRYVKKLVETLVSQNHPDTTYYLYYQRQPGEQKLDWLTAHKQVKHRPLWTPVNLLSEHPSVWWKYYLPLVMKLDGIDVFHGPNHSVPVSGKVPTVLTIHDIAYFYMKVHGEGLDRMLKRTTLENIARATHIVAVSESTANDIIREGAAAEKTSVIYQGYEPNPGEASESSTILNHPIASLTPYLLFIGTVQPRKNVEYLIDEFARVSSKIPHRLIIAGAPAESQHTVEQKIAEYGLDDRVLLTGFISDEERHTLYKHADLFLYPSLYEGFGLVILEAMSYGVPVITGNNSSLPEAAGDAGIKVDIETQGALGEAILLLINDSHLRQKLIEKGLTHCHSFGWEDSARQMMTLYRQLARS</sequence>
<organism evidence="4 5">
    <name type="scientific">Alteromonas alba</name>
    <dbReference type="NCBI Taxonomy" id="2079529"/>
    <lineage>
        <taxon>Bacteria</taxon>
        <taxon>Pseudomonadati</taxon>
        <taxon>Pseudomonadota</taxon>
        <taxon>Gammaproteobacteria</taxon>
        <taxon>Alteromonadales</taxon>
        <taxon>Alteromonadaceae</taxon>
        <taxon>Alteromonas/Salinimonas group</taxon>
        <taxon>Alteromonas</taxon>
    </lineage>
</organism>
<dbReference type="GO" id="GO:0009103">
    <property type="term" value="P:lipopolysaccharide biosynthetic process"/>
    <property type="evidence" value="ECO:0007669"/>
    <property type="project" value="TreeGrafter"/>
</dbReference>
<accession>A0A2S9VD97</accession>
<dbReference type="OrthoDB" id="9801609at2"/>
<dbReference type="InterPro" id="IPR001296">
    <property type="entry name" value="Glyco_trans_1"/>
</dbReference>
<reference evidence="5" key="1">
    <citation type="journal article" date="2020" name="Int. J. Syst. Evol. Microbiol.">
        <title>Alteromonas alba sp. nov., a marine bacterium isolated from the seawater of the West Pacific Ocean.</title>
        <authorList>
            <person name="Sun C."/>
            <person name="Wu Y.-H."/>
            <person name="Xamxidin M."/>
            <person name="Cheng H."/>
            <person name="Xu X.-W."/>
        </authorList>
    </citation>
    <scope>NUCLEOTIDE SEQUENCE [LARGE SCALE GENOMIC DNA]</scope>
    <source>
        <strain evidence="5">190</strain>
    </source>
</reference>
<evidence type="ECO:0000256" key="1">
    <source>
        <dbReference type="ARBA" id="ARBA00022679"/>
    </source>
</evidence>
<evidence type="ECO:0000313" key="4">
    <source>
        <dbReference type="EMBL" id="PRO74438.1"/>
    </source>
</evidence>
<dbReference type="PANTHER" id="PTHR46401">
    <property type="entry name" value="GLYCOSYLTRANSFERASE WBBK-RELATED"/>
    <property type="match status" value="1"/>
</dbReference>
<comment type="caution">
    <text evidence="4">The sequence shown here is derived from an EMBL/GenBank/DDBJ whole genome shotgun (WGS) entry which is preliminary data.</text>
</comment>
<dbReference type="GO" id="GO:0016757">
    <property type="term" value="F:glycosyltransferase activity"/>
    <property type="evidence" value="ECO:0007669"/>
    <property type="project" value="InterPro"/>
</dbReference>
<proteinExistence type="predicted"/>
<evidence type="ECO:0000313" key="5">
    <source>
        <dbReference type="Proteomes" id="UP000238949"/>
    </source>
</evidence>
<dbReference type="RefSeq" id="WP_105933908.1">
    <property type="nucleotide sequence ID" value="NZ_PVNP01000051.1"/>
</dbReference>
<evidence type="ECO:0008006" key="6">
    <source>
        <dbReference type="Google" id="ProtNLM"/>
    </source>
</evidence>
<dbReference type="CDD" id="cd03809">
    <property type="entry name" value="GT4_MtfB-like"/>
    <property type="match status" value="1"/>
</dbReference>
<feature type="domain" description="Glycosyltransferase subfamily 4-like N-terminal" evidence="3">
    <location>
        <begin position="17"/>
        <end position="178"/>
    </location>
</feature>
<dbReference type="Gene3D" id="3.40.50.2000">
    <property type="entry name" value="Glycogen Phosphorylase B"/>
    <property type="match status" value="2"/>
</dbReference>
<dbReference type="Pfam" id="PF13439">
    <property type="entry name" value="Glyco_transf_4"/>
    <property type="match status" value="1"/>
</dbReference>
<protein>
    <recommendedName>
        <fullName evidence="6">Glycosyltransferase family 1 protein</fullName>
    </recommendedName>
</protein>
<evidence type="ECO:0000259" key="2">
    <source>
        <dbReference type="Pfam" id="PF00534"/>
    </source>
</evidence>
<name>A0A2S9VD97_9ALTE</name>
<gene>
    <name evidence="4" type="ORF">C6Y40_06650</name>
</gene>
<dbReference type="SUPFAM" id="SSF53756">
    <property type="entry name" value="UDP-Glycosyltransferase/glycogen phosphorylase"/>
    <property type="match status" value="1"/>
</dbReference>